<dbReference type="Gene3D" id="3.40.50.150">
    <property type="entry name" value="Vaccinia Virus protein VP39"/>
    <property type="match status" value="1"/>
</dbReference>
<dbReference type="Proteomes" id="UP001320876">
    <property type="component" value="Unassembled WGS sequence"/>
</dbReference>
<gene>
    <name evidence="2" type="ORF">OKA05_00920</name>
</gene>
<evidence type="ECO:0000256" key="1">
    <source>
        <dbReference type="SAM" id="Phobius"/>
    </source>
</evidence>
<reference evidence="2 3" key="1">
    <citation type="submission" date="2022-10" db="EMBL/GenBank/DDBJ databases">
        <title>Luteolibacter arcticus strain CCTCC AB 2014275, whole genome shotgun sequencing project.</title>
        <authorList>
            <person name="Zhao G."/>
            <person name="Shen L."/>
        </authorList>
    </citation>
    <scope>NUCLEOTIDE SEQUENCE [LARGE SCALE GENOMIC DNA]</scope>
    <source>
        <strain evidence="2 3">CCTCC AB 2014275</strain>
    </source>
</reference>
<evidence type="ECO:0000313" key="2">
    <source>
        <dbReference type="EMBL" id="MCW1921093.1"/>
    </source>
</evidence>
<dbReference type="RefSeq" id="WP_264485202.1">
    <property type="nucleotide sequence ID" value="NZ_JAPDDT010000001.1"/>
</dbReference>
<keyword evidence="1" id="KW-0472">Membrane</keyword>
<feature type="transmembrane region" description="Helical" evidence="1">
    <location>
        <begin position="20"/>
        <end position="38"/>
    </location>
</feature>
<dbReference type="GO" id="GO:0032259">
    <property type="term" value="P:methylation"/>
    <property type="evidence" value="ECO:0007669"/>
    <property type="project" value="UniProtKB-KW"/>
</dbReference>
<keyword evidence="1" id="KW-0812">Transmembrane</keyword>
<dbReference type="SUPFAM" id="SSF53335">
    <property type="entry name" value="S-adenosyl-L-methionine-dependent methyltransferases"/>
    <property type="match status" value="1"/>
</dbReference>
<evidence type="ECO:0000313" key="3">
    <source>
        <dbReference type="Proteomes" id="UP001320876"/>
    </source>
</evidence>
<keyword evidence="3" id="KW-1185">Reference proteome</keyword>
<protein>
    <submittedName>
        <fullName evidence="2">Class I SAM-dependent methyltransferase</fullName>
    </submittedName>
</protein>
<comment type="caution">
    <text evidence="2">The sequence shown here is derived from an EMBL/GenBank/DDBJ whole genome shotgun (WGS) entry which is preliminary data.</text>
</comment>
<dbReference type="InterPro" id="IPR029063">
    <property type="entry name" value="SAM-dependent_MTases_sf"/>
</dbReference>
<keyword evidence="2" id="KW-0808">Transferase</keyword>
<organism evidence="2 3">
    <name type="scientific">Luteolibacter arcticus</name>
    <dbReference type="NCBI Taxonomy" id="1581411"/>
    <lineage>
        <taxon>Bacteria</taxon>
        <taxon>Pseudomonadati</taxon>
        <taxon>Verrucomicrobiota</taxon>
        <taxon>Verrucomicrobiia</taxon>
        <taxon>Verrucomicrobiales</taxon>
        <taxon>Verrucomicrobiaceae</taxon>
        <taxon>Luteolibacter</taxon>
    </lineage>
</organism>
<dbReference type="EMBL" id="JAPDDT010000001">
    <property type="protein sequence ID" value="MCW1921093.1"/>
    <property type="molecule type" value="Genomic_DNA"/>
</dbReference>
<name>A0ABT3GCW4_9BACT</name>
<keyword evidence="1" id="KW-1133">Transmembrane helix</keyword>
<sequence>MPERGRFQGMLSVARFNWPFYLIAGILLMAGVTAMFALPKLRLIAALPVAGCLWFLLGSLGVSHWVYDRSDLYRWRWLDRALAKRPAKGIVVCHAGFDEVSHSLSQHLPDVRVQVLDHYDAAMPEPSIHRARRMFPPLPGTIPARFDAWPELSADTIFGLLAIHEFRPEKDRAAWFAEARRGLVPGGSIIIAEHLRDLANFAAFGPGFMHFHSVASWRRSWEKAGLTLADTFRITPFVCIFVLTVA</sequence>
<feature type="transmembrane region" description="Helical" evidence="1">
    <location>
        <begin position="44"/>
        <end position="67"/>
    </location>
</feature>
<accession>A0ABT3GCW4</accession>
<dbReference type="GO" id="GO:0008168">
    <property type="term" value="F:methyltransferase activity"/>
    <property type="evidence" value="ECO:0007669"/>
    <property type="project" value="UniProtKB-KW"/>
</dbReference>
<proteinExistence type="predicted"/>
<keyword evidence="2" id="KW-0489">Methyltransferase</keyword>